<organism evidence="2 3">
    <name type="scientific">Porphyra umbilicalis</name>
    <name type="common">Purple laver</name>
    <name type="synonym">Red alga</name>
    <dbReference type="NCBI Taxonomy" id="2786"/>
    <lineage>
        <taxon>Eukaryota</taxon>
        <taxon>Rhodophyta</taxon>
        <taxon>Bangiophyceae</taxon>
        <taxon>Bangiales</taxon>
        <taxon>Bangiaceae</taxon>
        <taxon>Porphyra</taxon>
    </lineage>
</organism>
<feature type="compositionally biased region" description="Basic and acidic residues" evidence="1">
    <location>
        <begin position="429"/>
        <end position="441"/>
    </location>
</feature>
<proteinExistence type="predicted"/>
<feature type="region of interest" description="Disordered" evidence="1">
    <location>
        <begin position="276"/>
        <end position="322"/>
    </location>
</feature>
<gene>
    <name evidence="2" type="ORF">BU14_0471s0006</name>
</gene>
<feature type="compositionally biased region" description="Low complexity" evidence="1">
    <location>
        <begin position="1"/>
        <end position="10"/>
    </location>
</feature>
<sequence>MQPGAAAASASPPPAGDAEVSPAVMPRGTIAAASGVGGGGLRRAVVGHCGGRRASAPSRRGGRPLPHVADLHKHGGGRGGKRVPLAVVTNAEVVMGGSGRRRSARPRGWEADSRGGVVGPRWPSWGLALDASDRRQRRRHLQWEARRDRHGVDREDGVAGSENNAQEKSLLFQKRFRHQVNNINETQLGTIRGVPFPRPPTKPACHVHSPLAADGLLHQASHPPSPQLVVAGQRLGARPVGRSVKRHHPLDADSTPVSRPHARLKRVAVDHGHCHTIGPRRFHARPVDGGGEGRQQLEGVERKRRHRSPVVHDARRGPGLAEKNPGALWGATRGRHDVIVFDLVGDVDDLVGDIGDLFGDVDDLVRDVVGLVGDGDPVGVGSRHSRLPLLVVRIVGSSVNDEGGESDDRGLNLSGRRLASKADPVGSQPHDHHDHGGDGRGNKLGGVDGKHLKAVAARLGHPYCSGSELEHRRQGNVDDGEDNGDHVHRGDG</sequence>
<keyword evidence="3" id="KW-1185">Reference proteome</keyword>
<feature type="compositionally biased region" description="Basic and acidic residues" evidence="1">
    <location>
        <begin position="483"/>
        <end position="492"/>
    </location>
</feature>
<feature type="region of interest" description="Disordered" evidence="1">
    <location>
        <begin position="1"/>
        <end position="21"/>
    </location>
</feature>
<evidence type="ECO:0000256" key="1">
    <source>
        <dbReference type="SAM" id="MobiDB-lite"/>
    </source>
</evidence>
<name>A0A1X6NU08_PORUM</name>
<dbReference type="EMBL" id="KV919086">
    <property type="protein sequence ID" value="OSX72067.1"/>
    <property type="molecule type" value="Genomic_DNA"/>
</dbReference>
<feature type="region of interest" description="Disordered" evidence="1">
    <location>
        <begin position="420"/>
        <end position="492"/>
    </location>
</feature>
<evidence type="ECO:0000313" key="2">
    <source>
        <dbReference type="EMBL" id="OSX72067.1"/>
    </source>
</evidence>
<dbReference type="Proteomes" id="UP000218209">
    <property type="component" value="Unassembled WGS sequence"/>
</dbReference>
<accession>A0A1X6NU08</accession>
<protein>
    <submittedName>
        <fullName evidence="2">Uncharacterized protein</fullName>
    </submittedName>
</protein>
<reference evidence="2 3" key="1">
    <citation type="submission" date="2017-03" db="EMBL/GenBank/DDBJ databases">
        <title>WGS assembly of Porphyra umbilicalis.</title>
        <authorList>
            <person name="Brawley S.H."/>
            <person name="Blouin N.A."/>
            <person name="Ficko-Blean E."/>
            <person name="Wheeler G.L."/>
            <person name="Lohr M."/>
            <person name="Goodson H.V."/>
            <person name="Jenkins J.W."/>
            <person name="Blaby-Haas C.E."/>
            <person name="Helliwell K.E."/>
            <person name="Chan C."/>
            <person name="Marriage T."/>
            <person name="Bhattacharya D."/>
            <person name="Klein A.S."/>
            <person name="Badis Y."/>
            <person name="Brodie J."/>
            <person name="Cao Y."/>
            <person name="Collen J."/>
            <person name="Dittami S.M."/>
            <person name="Gachon C.M."/>
            <person name="Green B.R."/>
            <person name="Karpowicz S."/>
            <person name="Kim J.W."/>
            <person name="Kudahl U."/>
            <person name="Lin S."/>
            <person name="Michel G."/>
            <person name="Mittag M."/>
            <person name="Olson B.J."/>
            <person name="Pangilinan J."/>
            <person name="Peng Y."/>
            <person name="Qiu H."/>
            <person name="Shu S."/>
            <person name="Singer J.T."/>
            <person name="Smith A.G."/>
            <person name="Sprecher B.N."/>
            <person name="Wagner V."/>
            <person name="Wang W."/>
            <person name="Wang Z.-Y."/>
            <person name="Yan J."/>
            <person name="Yarish C."/>
            <person name="Zoeuner-Riek S."/>
            <person name="Zhuang Y."/>
            <person name="Zou Y."/>
            <person name="Lindquist E.A."/>
            <person name="Grimwood J."/>
            <person name="Barry K."/>
            <person name="Rokhsar D.S."/>
            <person name="Schmutz J."/>
            <person name="Stiller J.W."/>
            <person name="Grossman A.R."/>
            <person name="Prochnik S.E."/>
        </authorList>
    </citation>
    <scope>NUCLEOTIDE SEQUENCE [LARGE SCALE GENOMIC DNA]</scope>
    <source>
        <strain evidence="2">4086291</strain>
    </source>
</reference>
<evidence type="ECO:0000313" key="3">
    <source>
        <dbReference type="Proteomes" id="UP000218209"/>
    </source>
</evidence>
<dbReference type="AlphaFoldDB" id="A0A1X6NU08"/>